<dbReference type="Gene3D" id="3.40.50.880">
    <property type="match status" value="1"/>
</dbReference>
<evidence type="ECO:0000313" key="4">
    <source>
        <dbReference type="Proteomes" id="UP001207930"/>
    </source>
</evidence>
<sequence length="378" mass="42748">MAVFLGKEAGMTGVRTLWLLLCLLVAGCGGGSYTTRTEETGYKGRAKLDAYLAAARFLEQMDHAVLNKPGWPDLEDVSVMIVPASVLTTDAYVREVKDWVSDGGHLICLFENSESYHDDWRGSGSLRYIFDDEAVPKSLDAWLKEQGFTFSTSGTKVEAKRLVVDGTGYEVFAESMLGVDHDGRTRQAMAQSFVGDGIVTVMMDARPFRNRYIGDHDHAELLLALVDMSYYEGTVAIIRDGGLSLWTMLWRHGWPALIGLLVLTVVWLWKNMPRFGPMRREDEPTHQRDYDHHLEALGDFQWRLDKGQAMLRPLRDSVLERAMRHGGQHHGDLFEWMAERAGMTRERAERAMTHERPADLTAFTRVVADLQKLHLSLT</sequence>
<feature type="transmembrane region" description="Helical" evidence="1">
    <location>
        <begin position="249"/>
        <end position="269"/>
    </location>
</feature>
<dbReference type="InterPro" id="IPR025646">
    <property type="entry name" value="DUF4350"/>
</dbReference>
<dbReference type="InterPro" id="IPR029062">
    <property type="entry name" value="Class_I_gatase-like"/>
</dbReference>
<keyword evidence="1" id="KW-0472">Membrane</keyword>
<comment type="caution">
    <text evidence="3">The sequence shown here is derived from an EMBL/GenBank/DDBJ whole genome shotgun (WGS) entry which is preliminary data.</text>
</comment>
<dbReference type="EMBL" id="JAPDDS010000009">
    <property type="protein sequence ID" value="MCW1886277.1"/>
    <property type="molecule type" value="Genomic_DNA"/>
</dbReference>
<name>A0ABT3FRV5_9BACT</name>
<dbReference type="Pfam" id="PF14258">
    <property type="entry name" value="DUF4350"/>
    <property type="match status" value="1"/>
</dbReference>
<keyword evidence="1" id="KW-0812">Transmembrane</keyword>
<keyword evidence="4" id="KW-1185">Reference proteome</keyword>
<accession>A0ABT3FRV5</accession>
<gene>
    <name evidence="3" type="ORF">OKA04_16185</name>
</gene>
<keyword evidence="1" id="KW-1133">Transmembrane helix</keyword>
<proteinExistence type="predicted"/>
<dbReference type="RefSeq" id="WP_264502234.1">
    <property type="nucleotide sequence ID" value="NZ_JAPDDS010000009.1"/>
</dbReference>
<evidence type="ECO:0000256" key="1">
    <source>
        <dbReference type="SAM" id="Phobius"/>
    </source>
</evidence>
<evidence type="ECO:0000259" key="2">
    <source>
        <dbReference type="Pfam" id="PF14258"/>
    </source>
</evidence>
<dbReference type="Proteomes" id="UP001207930">
    <property type="component" value="Unassembled WGS sequence"/>
</dbReference>
<reference evidence="3 4" key="1">
    <citation type="submission" date="2022-10" db="EMBL/GenBank/DDBJ databases">
        <title>Luteolibacter flavescens strain MCCC 1K03193, whole genome shotgun sequencing project.</title>
        <authorList>
            <person name="Zhao G."/>
            <person name="Shen L."/>
        </authorList>
    </citation>
    <scope>NUCLEOTIDE SEQUENCE [LARGE SCALE GENOMIC DNA]</scope>
    <source>
        <strain evidence="3 4">MCCC 1K03193</strain>
    </source>
</reference>
<dbReference type="PROSITE" id="PS51257">
    <property type="entry name" value="PROKAR_LIPOPROTEIN"/>
    <property type="match status" value="1"/>
</dbReference>
<organism evidence="3 4">
    <name type="scientific">Luteolibacter flavescens</name>
    <dbReference type="NCBI Taxonomy" id="1859460"/>
    <lineage>
        <taxon>Bacteria</taxon>
        <taxon>Pseudomonadati</taxon>
        <taxon>Verrucomicrobiota</taxon>
        <taxon>Verrucomicrobiia</taxon>
        <taxon>Verrucomicrobiales</taxon>
        <taxon>Verrucomicrobiaceae</taxon>
        <taxon>Luteolibacter</taxon>
    </lineage>
</organism>
<protein>
    <recommendedName>
        <fullName evidence="2">DUF4350 domain-containing protein</fullName>
    </recommendedName>
</protein>
<evidence type="ECO:0000313" key="3">
    <source>
        <dbReference type="EMBL" id="MCW1886277.1"/>
    </source>
</evidence>
<feature type="domain" description="DUF4350" evidence="2">
    <location>
        <begin position="51"/>
        <end position="226"/>
    </location>
</feature>